<keyword evidence="5 10" id="KW-0812">Transmembrane</keyword>
<feature type="compositionally biased region" description="Polar residues" evidence="11">
    <location>
        <begin position="115"/>
        <end position="126"/>
    </location>
</feature>
<dbReference type="PANTHER" id="PTHR33162:SF1">
    <property type="entry name" value="SEC-INDEPENDENT PROTEIN TRANSLOCASE PROTEIN TATA, CHLOROPLASTIC"/>
    <property type="match status" value="1"/>
</dbReference>
<dbReference type="RefSeq" id="WP_085489173.1">
    <property type="nucleotide sequence ID" value="NZ_FXAT01000015.1"/>
</dbReference>
<evidence type="ECO:0000256" key="6">
    <source>
        <dbReference type="ARBA" id="ARBA00022927"/>
    </source>
</evidence>
<evidence type="ECO:0000256" key="2">
    <source>
        <dbReference type="ARBA" id="ARBA00022448"/>
    </source>
</evidence>
<dbReference type="PANTHER" id="PTHR33162">
    <property type="entry name" value="SEC-INDEPENDENT PROTEIN TRANSLOCASE PROTEIN TATA, CHLOROPLASTIC"/>
    <property type="match status" value="1"/>
</dbReference>
<dbReference type="Gene3D" id="1.20.5.3310">
    <property type="match status" value="1"/>
</dbReference>
<evidence type="ECO:0000256" key="3">
    <source>
        <dbReference type="ARBA" id="ARBA00022475"/>
    </source>
</evidence>
<keyword evidence="3 10" id="KW-1003">Cell membrane</keyword>
<evidence type="ECO:0000256" key="8">
    <source>
        <dbReference type="ARBA" id="ARBA00023010"/>
    </source>
</evidence>
<dbReference type="NCBIfam" id="TIGR01410">
    <property type="entry name" value="tatB"/>
    <property type="match status" value="1"/>
</dbReference>
<dbReference type="AlphaFoldDB" id="A0A1X7M1P9"/>
<keyword evidence="9 10" id="KW-0472">Membrane</keyword>
<keyword evidence="6 10" id="KW-0653">Protein transport</keyword>
<dbReference type="Proteomes" id="UP000193228">
    <property type="component" value="Unassembled WGS sequence"/>
</dbReference>
<name>A0A1X7M1P9_9BURK</name>
<evidence type="ECO:0000256" key="9">
    <source>
        <dbReference type="ARBA" id="ARBA00023136"/>
    </source>
</evidence>
<comment type="subunit">
    <text evidence="10">The Tat system comprises two distinct complexes: a TatABC complex, containing multiple copies of TatA, TatB and TatC subunits, and a separate TatA complex, containing only TatA subunits. Substrates initially bind to the TatABC complex, which probably triggers association of the separate TatA complex to form the active translocon.</text>
</comment>
<evidence type="ECO:0000256" key="10">
    <source>
        <dbReference type="HAMAP-Rule" id="MF_00237"/>
    </source>
</evidence>
<evidence type="ECO:0000256" key="4">
    <source>
        <dbReference type="ARBA" id="ARBA00022519"/>
    </source>
</evidence>
<reference evidence="13" key="1">
    <citation type="submission" date="2017-04" db="EMBL/GenBank/DDBJ databases">
        <authorList>
            <person name="Varghese N."/>
            <person name="Submissions S."/>
        </authorList>
    </citation>
    <scope>NUCLEOTIDE SEQUENCE [LARGE SCALE GENOMIC DNA]</scope>
    <source>
        <strain evidence="13">LMG 29540</strain>
    </source>
</reference>
<evidence type="ECO:0000256" key="11">
    <source>
        <dbReference type="SAM" id="MobiDB-lite"/>
    </source>
</evidence>
<dbReference type="EMBL" id="FXAT01000015">
    <property type="protein sequence ID" value="SMG60106.1"/>
    <property type="molecule type" value="Genomic_DNA"/>
</dbReference>
<feature type="region of interest" description="Disordered" evidence="11">
    <location>
        <begin position="157"/>
        <end position="177"/>
    </location>
</feature>
<feature type="region of interest" description="Disordered" evidence="11">
    <location>
        <begin position="95"/>
        <end position="139"/>
    </location>
</feature>
<evidence type="ECO:0000256" key="1">
    <source>
        <dbReference type="ARBA" id="ARBA00004167"/>
    </source>
</evidence>
<dbReference type="InterPro" id="IPR003369">
    <property type="entry name" value="TatA/B/E"/>
</dbReference>
<gene>
    <name evidence="10" type="primary">tatB</name>
    <name evidence="12" type="ORF">SAMN06265784_11577</name>
</gene>
<comment type="similarity">
    <text evidence="10">Belongs to the TatB family.</text>
</comment>
<sequence>MLDLGLTKMALIGVVALVVLGPERLPRVARTAGALFGRAQRYINDVKAEVTREIELDELRRMKTEFEKAASNVESTVQDNLRKHENELNEAWKSGTSVSPSIAGGALEDAGSGASGTTSWPTSTPAANPKRKNWRVKQSATPTWYKRASLRRTRVQSGAARVARHTPASLRRPTRFF</sequence>
<keyword evidence="4" id="KW-0997">Cell inner membrane</keyword>
<keyword evidence="2 10" id="KW-0813">Transport</keyword>
<dbReference type="HAMAP" id="MF_00237">
    <property type="entry name" value="TatB"/>
    <property type="match status" value="1"/>
</dbReference>
<proteinExistence type="inferred from homology"/>
<evidence type="ECO:0000313" key="13">
    <source>
        <dbReference type="Proteomes" id="UP000193228"/>
    </source>
</evidence>
<evidence type="ECO:0000256" key="7">
    <source>
        <dbReference type="ARBA" id="ARBA00022989"/>
    </source>
</evidence>
<evidence type="ECO:0000313" key="12">
    <source>
        <dbReference type="EMBL" id="SMG60106.1"/>
    </source>
</evidence>
<organism evidence="12 13">
    <name type="scientific">Paraburkholderia susongensis</name>
    <dbReference type="NCBI Taxonomy" id="1515439"/>
    <lineage>
        <taxon>Bacteria</taxon>
        <taxon>Pseudomonadati</taxon>
        <taxon>Pseudomonadota</taxon>
        <taxon>Betaproteobacteria</taxon>
        <taxon>Burkholderiales</taxon>
        <taxon>Burkholderiaceae</taxon>
        <taxon>Paraburkholderia</taxon>
    </lineage>
</organism>
<comment type="function">
    <text evidence="10">Part of the twin-arginine translocation (Tat) system that transports large folded proteins containing a characteristic twin-arginine motif in their signal peptide across membranes. Together with TatC, TatB is part of a receptor directly interacting with Tat signal peptides. TatB may form an oligomeric binding site that transiently accommodates folded Tat precursor proteins before their translocation.</text>
</comment>
<keyword evidence="7 10" id="KW-1133">Transmembrane helix</keyword>
<dbReference type="OrthoDB" id="9816005at2"/>
<dbReference type="GO" id="GO:0008320">
    <property type="term" value="F:protein transmembrane transporter activity"/>
    <property type="evidence" value="ECO:0007669"/>
    <property type="project" value="UniProtKB-UniRule"/>
</dbReference>
<evidence type="ECO:0000256" key="5">
    <source>
        <dbReference type="ARBA" id="ARBA00022692"/>
    </source>
</evidence>
<dbReference type="GO" id="GO:0043953">
    <property type="term" value="P:protein transport by the Tat complex"/>
    <property type="evidence" value="ECO:0007669"/>
    <property type="project" value="UniProtKB-UniRule"/>
</dbReference>
<keyword evidence="8 10" id="KW-0811">Translocation</keyword>
<comment type="subcellular location">
    <subcellularLocation>
        <location evidence="10">Cell membrane</location>
        <topology evidence="10">Single-pass membrane protein</topology>
    </subcellularLocation>
    <subcellularLocation>
        <location evidence="1">Membrane</location>
        <topology evidence="1">Single-pass membrane protein</topology>
    </subcellularLocation>
</comment>
<dbReference type="Pfam" id="PF02416">
    <property type="entry name" value="TatA_B_E"/>
    <property type="match status" value="1"/>
</dbReference>
<dbReference type="GO" id="GO:0033281">
    <property type="term" value="C:TAT protein transport complex"/>
    <property type="evidence" value="ECO:0007669"/>
    <property type="project" value="UniProtKB-UniRule"/>
</dbReference>
<dbReference type="InterPro" id="IPR018448">
    <property type="entry name" value="TatB"/>
</dbReference>
<dbReference type="PRINTS" id="PR01506">
    <property type="entry name" value="TATBPROTEIN"/>
</dbReference>
<keyword evidence="13" id="KW-1185">Reference proteome</keyword>
<protein>
    <recommendedName>
        <fullName evidence="10">Sec-independent protein translocase protein TatB</fullName>
    </recommendedName>
</protein>
<dbReference type="STRING" id="1515439.SAMN06265784_11577"/>
<accession>A0A1X7M1P9</accession>